<comment type="caution">
    <text evidence="1">The sequence shown here is derived from an EMBL/GenBank/DDBJ whole genome shotgun (WGS) entry which is preliminary data.</text>
</comment>
<organism evidence="1 2">
    <name type="scientific">Vibrio nigripulchritudo SOn1</name>
    <dbReference type="NCBI Taxonomy" id="1238450"/>
    <lineage>
        <taxon>Bacteria</taxon>
        <taxon>Pseudomonadati</taxon>
        <taxon>Pseudomonadota</taxon>
        <taxon>Gammaproteobacteria</taxon>
        <taxon>Vibrionales</taxon>
        <taxon>Vibrionaceae</taxon>
        <taxon>Vibrio</taxon>
    </lineage>
</organism>
<gene>
    <name evidence="1" type="ORF">VIBNISOn1_490025</name>
</gene>
<accession>A0AAV2VUG5</accession>
<evidence type="ECO:0000313" key="1">
    <source>
        <dbReference type="EMBL" id="CCO48326.1"/>
    </source>
</evidence>
<dbReference type="EMBL" id="CAOF01000141">
    <property type="protein sequence ID" value="CCO48326.1"/>
    <property type="molecule type" value="Genomic_DNA"/>
</dbReference>
<proteinExistence type="predicted"/>
<dbReference type="PROSITE" id="PS51257">
    <property type="entry name" value="PROKAR_LIPOPROTEIN"/>
    <property type="match status" value="1"/>
</dbReference>
<dbReference type="InterPro" id="IPR005619">
    <property type="entry name" value="Uncharacterised_YajG"/>
</dbReference>
<reference evidence="1 2" key="1">
    <citation type="journal article" date="2013" name="ISME J.">
        <title>Comparative genomics of pathogenic lineages of Vibrio nigripulchritudo identifies virulence-associated traits.</title>
        <authorList>
            <person name="Goudenege D."/>
            <person name="Labreuche Y."/>
            <person name="Krin E."/>
            <person name="Ansquer D."/>
            <person name="Mangenot S."/>
            <person name="Calteau A."/>
            <person name="Medigue C."/>
            <person name="Mazel D."/>
            <person name="Polz M.F."/>
            <person name="Le Roux F."/>
        </authorList>
    </citation>
    <scope>NUCLEOTIDE SEQUENCE [LARGE SCALE GENOMIC DNA]</scope>
    <source>
        <strain evidence="1 2">SOn1</strain>
    </source>
</reference>
<dbReference type="Proteomes" id="UP000018211">
    <property type="component" value="Unassembled WGS sequence"/>
</dbReference>
<evidence type="ECO:0000313" key="2">
    <source>
        <dbReference type="Proteomes" id="UP000018211"/>
    </source>
</evidence>
<keyword evidence="1" id="KW-0449">Lipoprotein</keyword>
<name>A0AAV2VUG5_9VIBR</name>
<protein>
    <submittedName>
        <fullName evidence="1">Lipoprotein_16 super family</fullName>
    </submittedName>
</protein>
<dbReference type="RefSeq" id="WP_004403012.1">
    <property type="nucleotide sequence ID" value="NZ_LK391965.1"/>
</dbReference>
<dbReference type="Pfam" id="PF03923">
    <property type="entry name" value="Lipoprotein_16"/>
    <property type="match status" value="1"/>
</dbReference>
<dbReference type="AlphaFoldDB" id="A0AAV2VUG5"/>
<sequence>MRKLILAASVILLAACASPQKEEQINLTPTPTLSSVKLVDGQSFSLESRDIRTSQYVALVNSGRRSTQPIHTKQNLRIAIETAVYQQLVSQGFQLVANSNNTLSLEVQEALVNVSNTLMENELDAKVTLQVTAETPRGKLVKSYNGTAKKTGTLSASNEDIELVLNDVVDLVLAEIANDKELLNYMKERF</sequence>
<dbReference type="GeneID" id="97542227"/>